<feature type="compositionally biased region" description="Low complexity" evidence="1">
    <location>
        <begin position="17"/>
        <end position="39"/>
    </location>
</feature>
<evidence type="ECO:0000256" key="1">
    <source>
        <dbReference type="SAM" id="MobiDB-lite"/>
    </source>
</evidence>
<name>A0A7C8INZ5_9PLEO</name>
<dbReference type="EMBL" id="JAADJZ010000002">
    <property type="protein sequence ID" value="KAF2876887.1"/>
    <property type="molecule type" value="Genomic_DNA"/>
</dbReference>
<protein>
    <submittedName>
        <fullName evidence="2">Uncharacterized protein</fullName>
    </submittedName>
</protein>
<accession>A0A7C8INZ5</accession>
<keyword evidence="3" id="KW-1185">Reference proteome</keyword>
<dbReference type="AlphaFoldDB" id="A0A7C8INZ5"/>
<organism evidence="2 3">
    <name type="scientific">Massariosphaeria phaeospora</name>
    <dbReference type="NCBI Taxonomy" id="100035"/>
    <lineage>
        <taxon>Eukaryota</taxon>
        <taxon>Fungi</taxon>
        <taxon>Dikarya</taxon>
        <taxon>Ascomycota</taxon>
        <taxon>Pezizomycotina</taxon>
        <taxon>Dothideomycetes</taxon>
        <taxon>Pleosporomycetidae</taxon>
        <taxon>Pleosporales</taxon>
        <taxon>Pleosporales incertae sedis</taxon>
        <taxon>Massariosphaeria</taxon>
    </lineage>
</organism>
<evidence type="ECO:0000313" key="2">
    <source>
        <dbReference type="EMBL" id="KAF2876887.1"/>
    </source>
</evidence>
<gene>
    <name evidence="2" type="ORF">BDV95DRAFT_643436</name>
</gene>
<evidence type="ECO:0000313" key="3">
    <source>
        <dbReference type="Proteomes" id="UP000481861"/>
    </source>
</evidence>
<proteinExistence type="predicted"/>
<reference evidence="2 3" key="1">
    <citation type="submission" date="2020-01" db="EMBL/GenBank/DDBJ databases">
        <authorList>
            <consortium name="DOE Joint Genome Institute"/>
            <person name="Haridas S."/>
            <person name="Albert R."/>
            <person name="Binder M."/>
            <person name="Bloem J."/>
            <person name="Labutti K."/>
            <person name="Salamov A."/>
            <person name="Andreopoulos B."/>
            <person name="Baker S.E."/>
            <person name="Barry K."/>
            <person name="Bills G."/>
            <person name="Bluhm B.H."/>
            <person name="Cannon C."/>
            <person name="Castanera R."/>
            <person name="Culley D.E."/>
            <person name="Daum C."/>
            <person name="Ezra D."/>
            <person name="Gonzalez J.B."/>
            <person name="Henrissat B."/>
            <person name="Kuo A."/>
            <person name="Liang C."/>
            <person name="Lipzen A."/>
            <person name="Lutzoni F."/>
            <person name="Magnuson J."/>
            <person name="Mondo S."/>
            <person name="Nolan M."/>
            <person name="Ohm R."/>
            <person name="Pangilinan J."/>
            <person name="Park H.-J.H."/>
            <person name="Ramirez L."/>
            <person name="Alfaro M."/>
            <person name="Sun H."/>
            <person name="Tritt A."/>
            <person name="Yoshinaga Y."/>
            <person name="Zwiers L.-H.L."/>
            <person name="Turgeon B.G."/>
            <person name="Goodwin S.B."/>
            <person name="Spatafora J.W."/>
            <person name="Crous P.W."/>
            <person name="Grigoriev I.V."/>
        </authorList>
    </citation>
    <scope>NUCLEOTIDE SEQUENCE [LARGE SCALE GENOMIC DNA]</scope>
    <source>
        <strain evidence="2 3">CBS 611.86</strain>
    </source>
</reference>
<dbReference type="Proteomes" id="UP000481861">
    <property type="component" value="Unassembled WGS sequence"/>
</dbReference>
<feature type="region of interest" description="Disordered" evidence="1">
    <location>
        <begin position="17"/>
        <end position="54"/>
    </location>
</feature>
<comment type="caution">
    <text evidence="2">The sequence shown here is derived from an EMBL/GenBank/DDBJ whole genome shotgun (WGS) entry which is preliminary data.</text>
</comment>
<sequence>MEGFFSLPLAHRPRVVAPDVPAAATPPSQPEAQPQAASEPPRPSTPQGNPEPSRVEHDIREDVFDPTTPLHKDVCRLVVRDLYISEEQVERWIFTQFRYERFNDVCAQMTRLRKFSHELCSAMFGTQHQVDLVLGFAKKWEERYPNGPRLLDMGRDDREENIWPLAFTDEMALEILSPVKTCVDIEALMSNPTWHSMYRALFVRTAESIFWNAGVNDEPIDHDDLWVKLSHLPERDFPDRPQFNEIPVPAAPEAEIMEALGGLSLTGGGDVGSEDVEMTED</sequence>